<dbReference type="Proteomes" id="UP000076502">
    <property type="component" value="Unassembled WGS sequence"/>
</dbReference>
<evidence type="ECO:0000256" key="2">
    <source>
        <dbReference type="ARBA" id="ARBA00022527"/>
    </source>
</evidence>
<dbReference type="STRING" id="178035.A0A154PGZ7"/>
<evidence type="ECO:0000313" key="11">
    <source>
        <dbReference type="EMBL" id="KZC10450.1"/>
    </source>
</evidence>
<evidence type="ECO:0000256" key="1">
    <source>
        <dbReference type="ARBA" id="ARBA00012513"/>
    </source>
</evidence>
<dbReference type="EMBL" id="KQ434890">
    <property type="protein sequence ID" value="KZC10450.1"/>
    <property type="molecule type" value="Genomic_DNA"/>
</dbReference>
<dbReference type="AlphaFoldDB" id="A0A154PGZ7"/>
<keyword evidence="12" id="KW-1185">Reference proteome</keyword>
<dbReference type="Pfam" id="PF00069">
    <property type="entry name" value="Pkinase"/>
    <property type="match status" value="1"/>
</dbReference>
<evidence type="ECO:0000256" key="5">
    <source>
        <dbReference type="ARBA" id="ARBA00022777"/>
    </source>
</evidence>
<sequence>MAFGAYTTCELVGEGSFGQVFKAKRYFDGEIVAIKAVQKHGRSDEELKSLRQEWEIQRELQHPNIVPIYGCYENKSEIWVETEYVPKDLHKVLRTSKSGHLSVDRTQAITCDLVSALYYLHSKGILHRDIKPQNVLIKQNGQAMLCDFGFARSMKTGTCMLTSIKGTPLYMAPELIEEHPYDYNVDLWSLGCIVFEIVTGAPPFNTNSILHLIRLIRDVQIRWPDCISDNCKSFLQRLLQKDPSRRLTWPALLEHPFVKDKVVIVEEGTVTGSHLLKDDLANDEDESRSNSLSDWNPVTVESNIENEEWIAFLQKSMEEIMDGEMDSLLQQNCVSVFVSPLRNPRASFRVVKYVACLLSLPFVASNCPPKDYLDKIEQVYLDVWVVPNLVFALKLLMSKGSRKPYNRKYKLENLDDNVAIKWNANRFETLEYSILVLCRLIHNQKKFLTQFCDAIYAVNGIEFLKELLKLREERILGNLIAIFNEILRSQPENANLVKRVVLVWDQAEDAAMMLCRLLAATDDITSARCCCLIRLLGGCFRATLEDAWSNVLSVGILSTKMLEDIKPEFSEVSNITLNLK</sequence>
<dbReference type="OrthoDB" id="266718at2759"/>
<dbReference type="PROSITE" id="PS00108">
    <property type="entry name" value="PROTEIN_KINASE_ST"/>
    <property type="match status" value="1"/>
</dbReference>
<keyword evidence="3" id="KW-0808">Transferase</keyword>
<dbReference type="SMART" id="SM00220">
    <property type="entry name" value="S_TKc"/>
    <property type="match status" value="1"/>
</dbReference>
<evidence type="ECO:0000256" key="6">
    <source>
        <dbReference type="ARBA" id="ARBA00022840"/>
    </source>
</evidence>
<dbReference type="GO" id="GO:0005524">
    <property type="term" value="F:ATP binding"/>
    <property type="evidence" value="ECO:0007669"/>
    <property type="project" value="UniProtKB-UniRule"/>
</dbReference>
<feature type="binding site" evidence="9">
    <location>
        <position position="35"/>
    </location>
    <ligand>
        <name>ATP</name>
        <dbReference type="ChEBI" id="CHEBI:30616"/>
    </ligand>
</feature>
<dbReference type="InterPro" id="IPR011009">
    <property type="entry name" value="Kinase-like_dom_sf"/>
</dbReference>
<evidence type="ECO:0000259" key="10">
    <source>
        <dbReference type="PROSITE" id="PS50011"/>
    </source>
</evidence>
<evidence type="ECO:0000256" key="8">
    <source>
        <dbReference type="ARBA" id="ARBA00048679"/>
    </source>
</evidence>
<comment type="catalytic activity">
    <reaction evidence="7">
        <text>L-threonyl-[protein] + ATP = O-phospho-L-threonyl-[protein] + ADP + H(+)</text>
        <dbReference type="Rhea" id="RHEA:46608"/>
        <dbReference type="Rhea" id="RHEA-COMP:11060"/>
        <dbReference type="Rhea" id="RHEA-COMP:11605"/>
        <dbReference type="ChEBI" id="CHEBI:15378"/>
        <dbReference type="ChEBI" id="CHEBI:30013"/>
        <dbReference type="ChEBI" id="CHEBI:30616"/>
        <dbReference type="ChEBI" id="CHEBI:61977"/>
        <dbReference type="ChEBI" id="CHEBI:456216"/>
        <dbReference type="EC" id="2.7.11.1"/>
    </reaction>
</comment>
<evidence type="ECO:0000256" key="7">
    <source>
        <dbReference type="ARBA" id="ARBA00047899"/>
    </source>
</evidence>
<keyword evidence="4 9" id="KW-0547">Nucleotide-binding</keyword>
<keyword evidence="6 9" id="KW-0067">ATP-binding</keyword>
<dbReference type="GO" id="GO:0007224">
    <property type="term" value="P:smoothened signaling pathway"/>
    <property type="evidence" value="ECO:0007669"/>
    <property type="project" value="TreeGrafter"/>
</dbReference>
<feature type="domain" description="Protein kinase" evidence="10">
    <location>
        <begin position="6"/>
        <end position="258"/>
    </location>
</feature>
<dbReference type="InterPro" id="IPR000719">
    <property type="entry name" value="Prot_kinase_dom"/>
</dbReference>
<dbReference type="InterPro" id="IPR017441">
    <property type="entry name" value="Protein_kinase_ATP_BS"/>
</dbReference>
<dbReference type="EC" id="2.7.11.1" evidence="1"/>
<accession>A0A154PGZ7</accession>
<dbReference type="SUPFAM" id="SSF56112">
    <property type="entry name" value="Protein kinase-like (PK-like)"/>
    <property type="match status" value="1"/>
</dbReference>
<evidence type="ECO:0000313" key="12">
    <source>
        <dbReference type="Proteomes" id="UP000076502"/>
    </source>
</evidence>
<name>A0A154PGZ7_DUFNO</name>
<organism evidence="11 12">
    <name type="scientific">Dufourea novaeangliae</name>
    <name type="common">Sweat bee</name>
    <dbReference type="NCBI Taxonomy" id="178035"/>
    <lineage>
        <taxon>Eukaryota</taxon>
        <taxon>Metazoa</taxon>
        <taxon>Ecdysozoa</taxon>
        <taxon>Arthropoda</taxon>
        <taxon>Hexapoda</taxon>
        <taxon>Insecta</taxon>
        <taxon>Pterygota</taxon>
        <taxon>Neoptera</taxon>
        <taxon>Endopterygota</taxon>
        <taxon>Hymenoptera</taxon>
        <taxon>Apocrita</taxon>
        <taxon>Aculeata</taxon>
        <taxon>Apoidea</taxon>
        <taxon>Anthophila</taxon>
        <taxon>Halictidae</taxon>
        <taxon>Rophitinae</taxon>
        <taxon>Dufourea</taxon>
    </lineage>
</organism>
<reference evidence="11 12" key="1">
    <citation type="submission" date="2015-07" db="EMBL/GenBank/DDBJ databases">
        <title>The genome of Dufourea novaeangliae.</title>
        <authorList>
            <person name="Pan H."/>
            <person name="Kapheim K."/>
        </authorList>
    </citation>
    <scope>NUCLEOTIDE SEQUENCE [LARGE SCALE GENOMIC DNA]</scope>
    <source>
        <strain evidence="11">0120121106</strain>
        <tissue evidence="11">Whole body</tissue>
    </source>
</reference>
<dbReference type="PANTHER" id="PTHR22983:SF6">
    <property type="entry name" value="SERINE_THREONINE-PROTEIN KINASE 36"/>
    <property type="match status" value="1"/>
</dbReference>
<dbReference type="GO" id="GO:0004674">
    <property type="term" value="F:protein serine/threonine kinase activity"/>
    <property type="evidence" value="ECO:0007669"/>
    <property type="project" value="UniProtKB-KW"/>
</dbReference>
<evidence type="ECO:0000256" key="9">
    <source>
        <dbReference type="PROSITE-ProRule" id="PRU10141"/>
    </source>
</evidence>
<protein>
    <recommendedName>
        <fullName evidence="1">non-specific serine/threonine protein kinase</fullName>
        <ecNumber evidence="1">2.7.11.1</ecNumber>
    </recommendedName>
</protein>
<gene>
    <name evidence="11" type="ORF">WN55_01879</name>
</gene>
<dbReference type="GO" id="GO:0005737">
    <property type="term" value="C:cytoplasm"/>
    <property type="evidence" value="ECO:0007669"/>
    <property type="project" value="TreeGrafter"/>
</dbReference>
<dbReference type="PROSITE" id="PS50011">
    <property type="entry name" value="PROTEIN_KINASE_DOM"/>
    <property type="match status" value="1"/>
</dbReference>
<dbReference type="PROSITE" id="PS00107">
    <property type="entry name" value="PROTEIN_KINASE_ATP"/>
    <property type="match status" value="1"/>
</dbReference>
<comment type="catalytic activity">
    <reaction evidence="8">
        <text>L-seryl-[protein] + ATP = O-phospho-L-seryl-[protein] + ADP + H(+)</text>
        <dbReference type="Rhea" id="RHEA:17989"/>
        <dbReference type="Rhea" id="RHEA-COMP:9863"/>
        <dbReference type="Rhea" id="RHEA-COMP:11604"/>
        <dbReference type="ChEBI" id="CHEBI:15378"/>
        <dbReference type="ChEBI" id="CHEBI:29999"/>
        <dbReference type="ChEBI" id="CHEBI:30616"/>
        <dbReference type="ChEBI" id="CHEBI:83421"/>
        <dbReference type="ChEBI" id="CHEBI:456216"/>
        <dbReference type="EC" id="2.7.11.1"/>
    </reaction>
</comment>
<dbReference type="PANTHER" id="PTHR22983">
    <property type="entry name" value="PROTEIN KINASE RELATED"/>
    <property type="match status" value="1"/>
</dbReference>
<dbReference type="Gene3D" id="1.10.510.10">
    <property type="entry name" value="Transferase(Phosphotransferase) domain 1"/>
    <property type="match status" value="1"/>
</dbReference>
<evidence type="ECO:0000256" key="3">
    <source>
        <dbReference type="ARBA" id="ARBA00022679"/>
    </source>
</evidence>
<keyword evidence="2" id="KW-0723">Serine/threonine-protein kinase</keyword>
<keyword evidence="5 11" id="KW-0418">Kinase</keyword>
<dbReference type="InterPro" id="IPR008271">
    <property type="entry name" value="Ser/Thr_kinase_AS"/>
</dbReference>
<evidence type="ECO:0000256" key="4">
    <source>
        <dbReference type="ARBA" id="ARBA00022741"/>
    </source>
</evidence>
<proteinExistence type="predicted"/>
<dbReference type="FunFam" id="1.10.510.10:FF:000571">
    <property type="entry name" value="Maternal embryonic leucine zipper kinase"/>
    <property type="match status" value="1"/>
</dbReference>